<dbReference type="GO" id="GO:0006661">
    <property type="term" value="P:phosphatidylinositol biosynthetic process"/>
    <property type="evidence" value="ECO:0007669"/>
    <property type="project" value="TreeGrafter"/>
</dbReference>
<dbReference type="GO" id="GO:0016020">
    <property type="term" value="C:membrane"/>
    <property type="evidence" value="ECO:0007669"/>
    <property type="project" value="UniProtKB-SubCell"/>
</dbReference>
<dbReference type="InterPro" id="IPR049941">
    <property type="entry name" value="LPLAT_7/PORCN-like"/>
</dbReference>
<organism evidence="12 13">
    <name type="scientific">Popillia japonica</name>
    <name type="common">Japanese beetle</name>
    <dbReference type="NCBI Taxonomy" id="7064"/>
    <lineage>
        <taxon>Eukaryota</taxon>
        <taxon>Metazoa</taxon>
        <taxon>Ecdysozoa</taxon>
        <taxon>Arthropoda</taxon>
        <taxon>Hexapoda</taxon>
        <taxon>Insecta</taxon>
        <taxon>Pterygota</taxon>
        <taxon>Neoptera</taxon>
        <taxon>Endopterygota</taxon>
        <taxon>Coleoptera</taxon>
        <taxon>Polyphaga</taxon>
        <taxon>Scarabaeiformia</taxon>
        <taxon>Scarabaeidae</taxon>
        <taxon>Rutelinae</taxon>
        <taxon>Popillia</taxon>
    </lineage>
</organism>
<feature type="transmembrane region" description="Helical" evidence="11">
    <location>
        <begin position="131"/>
        <end position="149"/>
    </location>
</feature>
<feature type="transmembrane region" description="Helical" evidence="11">
    <location>
        <begin position="267"/>
        <end position="294"/>
    </location>
</feature>
<keyword evidence="5 11" id="KW-0812">Transmembrane</keyword>
<evidence type="ECO:0000256" key="10">
    <source>
        <dbReference type="ARBA" id="ARBA00093678"/>
    </source>
</evidence>
<keyword evidence="7 11" id="KW-0472">Membrane</keyword>
<keyword evidence="4" id="KW-0808">Transferase</keyword>
<proteinExistence type="inferred from homology"/>
<evidence type="ECO:0000313" key="13">
    <source>
        <dbReference type="Proteomes" id="UP001458880"/>
    </source>
</evidence>
<keyword evidence="8" id="KW-0012">Acyltransferase</keyword>
<evidence type="ECO:0000256" key="2">
    <source>
        <dbReference type="ARBA" id="ARBA00005074"/>
    </source>
</evidence>
<evidence type="ECO:0000256" key="1">
    <source>
        <dbReference type="ARBA" id="ARBA00004141"/>
    </source>
</evidence>
<feature type="transmembrane region" description="Helical" evidence="11">
    <location>
        <begin position="306"/>
        <end position="328"/>
    </location>
</feature>
<gene>
    <name evidence="12" type="ORF">QE152_g23079</name>
</gene>
<evidence type="ECO:0000256" key="8">
    <source>
        <dbReference type="ARBA" id="ARBA00023315"/>
    </source>
</evidence>
<feature type="transmembrane region" description="Helical" evidence="11">
    <location>
        <begin position="375"/>
        <end position="394"/>
    </location>
</feature>
<keyword evidence="6 11" id="KW-1133">Transmembrane helix</keyword>
<dbReference type="PANTHER" id="PTHR13906:SF16">
    <property type="entry name" value="LYSOPHOSPHOLIPID ACYLTRANSFERASE 7"/>
    <property type="match status" value="1"/>
</dbReference>
<evidence type="ECO:0000256" key="7">
    <source>
        <dbReference type="ARBA" id="ARBA00023136"/>
    </source>
</evidence>
<dbReference type="GO" id="GO:0071617">
    <property type="term" value="F:lysophospholipid acyltransferase activity"/>
    <property type="evidence" value="ECO:0007669"/>
    <property type="project" value="TreeGrafter"/>
</dbReference>
<dbReference type="AlphaFoldDB" id="A0AAW1KI54"/>
<comment type="similarity">
    <text evidence="3">Belongs to the membrane-bound acyltransferase family.</text>
</comment>
<dbReference type="GO" id="GO:0044233">
    <property type="term" value="C:mitochondria-associated endoplasmic reticulum membrane contact site"/>
    <property type="evidence" value="ECO:0007669"/>
    <property type="project" value="TreeGrafter"/>
</dbReference>
<accession>A0AAW1KI54</accession>
<evidence type="ECO:0000313" key="12">
    <source>
        <dbReference type="EMBL" id="KAK9718686.1"/>
    </source>
</evidence>
<evidence type="ECO:0000256" key="4">
    <source>
        <dbReference type="ARBA" id="ARBA00022679"/>
    </source>
</evidence>
<evidence type="ECO:0000256" key="9">
    <source>
        <dbReference type="ARBA" id="ARBA00025707"/>
    </source>
</evidence>
<feature type="transmembrane region" description="Helical" evidence="11">
    <location>
        <begin position="340"/>
        <end position="363"/>
    </location>
</feature>
<keyword evidence="13" id="KW-1185">Reference proteome</keyword>
<comment type="pathway">
    <text evidence="2">Lipid metabolism; phospholipid metabolism.</text>
</comment>
<sequence length="421" mass="49721">MIMTLKLVGLAFEVNTSYQLRKKRDTGQKTDEEKLEDELNDVNPGFFDIFHYTFNYIGVLTGPYYRYRTFKDYFELPFTLESPWIEATIQKFMYIPMYAVLFLLSTSIWPFSYALTEEFDTERSWLYRFWYIWPTFFMFRMRIYIGIVLSEIVCTMAGFGAYPECTTPLPGMGPSNNFQQLKELTENPMKLARETLNFDTIRNINPYGSDFCTTFREAMKTIRNINPYGSDFCTTFREAMKHWNICIQYWLAVNIYKRFPSKKYRTFVTMLVSAAWHGMYIGYYICIGCAPLYLLIVSAAWHGMYIGYYICIGCAPLYLLIEDVWFKLILKDYKGQFLKLWEWIFWFFKMAAFSYLGIAFHLLSIRNVIHYYNSIYHAGALIGAILYLSGLYLLKAKTAKEKKKTAIKVDITSPVEEKKEL</sequence>
<evidence type="ECO:0000256" key="6">
    <source>
        <dbReference type="ARBA" id="ARBA00022989"/>
    </source>
</evidence>
<evidence type="ECO:0000256" key="5">
    <source>
        <dbReference type="ARBA" id="ARBA00022692"/>
    </source>
</evidence>
<evidence type="ECO:0000256" key="3">
    <source>
        <dbReference type="ARBA" id="ARBA00010323"/>
    </source>
</evidence>
<comment type="subcellular location">
    <subcellularLocation>
        <location evidence="1">Membrane</location>
        <topology evidence="1">Multi-pass membrane protein</topology>
    </subcellularLocation>
</comment>
<dbReference type="GO" id="GO:0030258">
    <property type="term" value="P:lipid modification"/>
    <property type="evidence" value="ECO:0007669"/>
    <property type="project" value="TreeGrafter"/>
</dbReference>
<comment type="pathway">
    <text evidence="9">Phospholipid metabolism.</text>
</comment>
<feature type="transmembrane region" description="Helical" evidence="11">
    <location>
        <begin position="92"/>
        <end position="111"/>
    </location>
</feature>
<comment type="caution">
    <text evidence="12">The sequence shown here is derived from an EMBL/GenBank/DDBJ whole genome shotgun (WGS) entry which is preliminary data.</text>
</comment>
<reference evidence="12 13" key="1">
    <citation type="journal article" date="2024" name="BMC Genomics">
        <title>De novo assembly and annotation of Popillia japonica's genome with initial clues to its potential as an invasive pest.</title>
        <authorList>
            <person name="Cucini C."/>
            <person name="Boschi S."/>
            <person name="Funari R."/>
            <person name="Cardaioli E."/>
            <person name="Iannotti N."/>
            <person name="Marturano G."/>
            <person name="Paoli F."/>
            <person name="Bruttini M."/>
            <person name="Carapelli A."/>
            <person name="Frati F."/>
            <person name="Nardi F."/>
        </authorList>
    </citation>
    <scope>NUCLEOTIDE SEQUENCE [LARGE SCALE GENOMIC DNA]</scope>
    <source>
        <strain evidence="12">DMR45628</strain>
    </source>
</reference>
<dbReference type="InterPro" id="IPR004299">
    <property type="entry name" value="MBOAT_fam"/>
</dbReference>
<dbReference type="Pfam" id="PF03062">
    <property type="entry name" value="MBOAT"/>
    <property type="match status" value="1"/>
</dbReference>
<protein>
    <recommendedName>
        <fullName evidence="10">Lysophospholipid acyltransferase 7</fullName>
    </recommendedName>
</protein>
<evidence type="ECO:0000256" key="11">
    <source>
        <dbReference type="SAM" id="Phobius"/>
    </source>
</evidence>
<dbReference type="Proteomes" id="UP001458880">
    <property type="component" value="Unassembled WGS sequence"/>
</dbReference>
<name>A0AAW1KI54_POPJA</name>
<dbReference type="PANTHER" id="PTHR13906">
    <property type="entry name" value="PORCUPINE"/>
    <property type="match status" value="1"/>
</dbReference>
<dbReference type="EMBL" id="JASPKY010000226">
    <property type="protein sequence ID" value="KAK9718686.1"/>
    <property type="molecule type" value="Genomic_DNA"/>
</dbReference>